<dbReference type="PROSITE" id="PS50097">
    <property type="entry name" value="BTB"/>
    <property type="match status" value="1"/>
</dbReference>
<dbReference type="Pfam" id="PF00651">
    <property type="entry name" value="BTB"/>
    <property type="match status" value="1"/>
</dbReference>
<name>A0ABR1MPY1_9PEZI</name>
<evidence type="ECO:0000259" key="1">
    <source>
        <dbReference type="PROSITE" id="PS50097"/>
    </source>
</evidence>
<reference evidence="2 3" key="1">
    <citation type="submission" date="2024-04" db="EMBL/GenBank/DDBJ databases">
        <title>Phyllosticta paracitricarpa is synonymous to the EU quarantine fungus P. citricarpa based on phylogenomic analyses.</title>
        <authorList>
            <consortium name="Lawrence Berkeley National Laboratory"/>
            <person name="Van Ingen-Buijs V.A."/>
            <person name="Van Westerhoven A.C."/>
            <person name="Haridas S."/>
            <person name="Skiadas P."/>
            <person name="Martin F."/>
            <person name="Groenewald J.Z."/>
            <person name="Crous P.W."/>
            <person name="Seidl M.F."/>
        </authorList>
    </citation>
    <scope>NUCLEOTIDE SEQUENCE [LARGE SCALE GENOMIC DNA]</scope>
    <source>
        <strain evidence="2 3">CBS 122670</strain>
    </source>
</reference>
<evidence type="ECO:0000313" key="3">
    <source>
        <dbReference type="Proteomes" id="UP001365128"/>
    </source>
</evidence>
<sequence>MAKTTPDASDGEQRIVTFKIGPKQRHFLIHMDVVCKSSPVFFNALKSGFKEGTEGVIILEETEVEVFKIVMDWMYTGRVPLFRKARPRDVVKWGPHEKVLDEEGNEVELVWDYVMSGVYVFAEMYDMVKLRDFVHTRFKKRFETGIDRTPPFPSHSTIIRVFNNVPETSPICKTFARKFAEHWMPAQATQVELELFQELPLNFTLMSMTDLAEVRNERS</sequence>
<keyword evidence="3" id="KW-1185">Reference proteome</keyword>
<feature type="domain" description="BTB" evidence="1">
    <location>
        <begin position="14"/>
        <end position="83"/>
    </location>
</feature>
<organism evidence="2 3">
    <name type="scientific">Phyllosticta citricarpa</name>
    <dbReference type="NCBI Taxonomy" id="55181"/>
    <lineage>
        <taxon>Eukaryota</taxon>
        <taxon>Fungi</taxon>
        <taxon>Dikarya</taxon>
        <taxon>Ascomycota</taxon>
        <taxon>Pezizomycotina</taxon>
        <taxon>Dothideomycetes</taxon>
        <taxon>Dothideomycetes incertae sedis</taxon>
        <taxon>Botryosphaeriales</taxon>
        <taxon>Phyllostictaceae</taxon>
        <taxon>Phyllosticta</taxon>
    </lineage>
</organism>
<dbReference type="PANTHER" id="PTHR47843:SF2">
    <property type="entry name" value="BTB DOMAIN-CONTAINING PROTEIN"/>
    <property type="match status" value="1"/>
</dbReference>
<dbReference type="SUPFAM" id="SSF54695">
    <property type="entry name" value="POZ domain"/>
    <property type="match status" value="1"/>
</dbReference>
<proteinExistence type="predicted"/>
<dbReference type="InterPro" id="IPR011333">
    <property type="entry name" value="SKP1/BTB/POZ_sf"/>
</dbReference>
<dbReference type="InterPro" id="IPR000210">
    <property type="entry name" value="BTB/POZ_dom"/>
</dbReference>
<dbReference type="CDD" id="cd18186">
    <property type="entry name" value="BTB_POZ_ZBTB_KLHL-like"/>
    <property type="match status" value="1"/>
</dbReference>
<dbReference type="Proteomes" id="UP001365128">
    <property type="component" value="Unassembled WGS sequence"/>
</dbReference>
<evidence type="ECO:0000313" key="2">
    <source>
        <dbReference type="EMBL" id="KAK7555791.1"/>
    </source>
</evidence>
<comment type="caution">
    <text evidence="2">The sequence shown here is derived from an EMBL/GenBank/DDBJ whole genome shotgun (WGS) entry which is preliminary data.</text>
</comment>
<dbReference type="Gene3D" id="3.30.710.10">
    <property type="entry name" value="Potassium Channel Kv1.1, Chain A"/>
    <property type="match status" value="1"/>
</dbReference>
<gene>
    <name evidence="2" type="ORF">IWX46DRAFT_659637</name>
</gene>
<accession>A0ABR1MPY1</accession>
<protein>
    <recommendedName>
        <fullName evidence="1">BTB domain-containing protein</fullName>
    </recommendedName>
</protein>
<dbReference type="PANTHER" id="PTHR47843">
    <property type="entry name" value="BTB DOMAIN-CONTAINING PROTEIN-RELATED"/>
    <property type="match status" value="1"/>
</dbReference>
<dbReference type="EMBL" id="JBBPDW010000002">
    <property type="protein sequence ID" value="KAK7555791.1"/>
    <property type="molecule type" value="Genomic_DNA"/>
</dbReference>